<keyword evidence="4" id="KW-0235">DNA replication</keyword>
<evidence type="ECO:0000256" key="4">
    <source>
        <dbReference type="RuleBase" id="RU363069"/>
    </source>
</evidence>
<dbReference type="InterPro" id="IPR004843">
    <property type="entry name" value="Calcineurin-like_PHP"/>
</dbReference>
<protein>
    <recommendedName>
        <fullName evidence="4">Nuclease SbcCD subunit D</fullName>
    </recommendedName>
</protein>
<dbReference type="InterPro" id="IPR050535">
    <property type="entry name" value="DNA_Repair-Maintenance_Comp"/>
</dbReference>
<dbReference type="EMBL" id="FNQC01000001">
    <property type="protein sequence ID" value="SDY53458.1"/>
    <property type="molecule type" value="Genomic_DNA"/>
</dbReference>
<evidence type="ECO:0000256" key="2">
    <source>
        <dbReference type="ARBA" id="ARBA00022801"/>
    </source>
</evidence>
<keyword evidence="3 4" id="KW-0269">Exonuclease</keyword>
<organism evidence="6 7">
    <name type="scientific">Rhodonellum ikkaensis</name>
    <dbReference type="NCBI Taxonomy" id="336829"/>
    <lineage>
        <taxon>Bacteria</taxon>
        <taxon>Pseudomonadati</taxon>
        <taxon>Bacteroidota</taxon>
        <taxon>Cytophagia</taxon>
        <taxon>Cytophagales</taxon>
        <taxon>Cytophagaceae</taxon>
        <taxon>Rhodonellum</taxon>
    </lineage>
</organism>
<evidence type="ECO:0000259" key="5">
    <source>
        <dbReference type="Pfam" id="PF00149"/>
    </source>
</evidence>
<keyword evidence="4" id="KW-0233">DNA recombination</keyword>
<feature type="domain" description="Calcineurin-like phosphoesterase" evidence="5">
    <location>
        <begin position="32"/>
        <end position="154"/>
    </location>
</feature>
<comment type="subunit">
    <text evidence="4">Heterodimer of SbcC and SbcD.</text>
</comment>
<dbReference type="PANTHER" id="PTHR30337">
    <property type="entry name" value="COMPONENT OF ATP-DEPENDENT DSDNA EXONUCLEASE"/>
    <property type="match status" value="1"/>
</dbReference>
<keyword evidence="4" id="KW-0255">Endonuclease</keyword>
<reference evidence="6 7" key="1">
    <citation type="submission" date="2016-10" db="EMBL/GenBank/DDBJ databases">
        <authorList>
            <person name="Varghese N."/>
            <person name="Submissions S."/>
        </authorList>
    </citation>
    <scope>NUCLEOTIDE SEQUENCE [LARGE SCALE GENOMIC DNA]</scope>
    <source>
        <strain evidence="6 7">DSM 17997</strain>
    </source>
</reference>
<dbReference type="NCBIfam" id="TIGR00619">
    <property type="entry name" value="sbcd"/>
    <property type="match status" value="1"/>
</dbReference>
<dbReference type="InterPro" id="IPR004593">
    <property type="entry name" value="SbcD"/>
</dbReference>
<dbReference type="InterPro" id="IPR041796">
    <property type="entry name" value="Mre11_N"/>
</dbReference>
<evidence type="ECO:0000313" key="6">
    <source>
        <dbReference type="EMBL" id="SDY53458.1"/>
    </source>
</evidence>
<dbReference type="Pfam" id="PF00149">
    <property type="entry name" value="Metallophos"/>
    <property type="match status" value="1"/>
</dbReference>
<comment type="function">
    <text evidence="4">SbcCD cleaves DNA hairpin structures. These structures can inhibit DNA replication and are intermediates in certain DNA recombination reactions. The complex acts as a 3'-&gt;5' double strand exonuclease that can open hairpins. It also has a 5' single-strand endonuclease activity.</text>
</comment>
<dbReference type="CDD" id="cd00840">
    <property type="entry name" value="MPP_Mre11_N"/>
    <property type="match status" value="1"/>
</dbReference>
<evidence type="ECO:0000256" key="1">
    <source>
        <dbReference type="ARBA" id="ARBA00022722"/>
    </source>
</evidence>
<keyword evidence="1 4" id="KW-0540">Nuclease</keyword>
<keyword evidence="7" id="KW-1185">Reference proteome</keyword>
<proteinExistence type="inferred from homology"/>
<name>A0A1H3KNZ4_9BACT</name>
<accession>A0A1H3KNZ4</accession>
<evidence type="ECO:0000313" key="7">
    <source>
        <dbReference type="Proteomes" id="UP000199663"/>
    </source>
</evidence>
<dbReference type="Gene3D" id="3.60.21.10">
    <property type="match status" value="1"/>
</dbReference>
<dbReference type="SUPFAM" id="SSF56300">
    <property type="entry name" value="Metallo-dependent phosphatases"/>
    <property type="match status" value="1"/>
</dbReference>
<evidence type="ECO:0000256" key="3">
    <source>
        <dbReference type="ARBA" id="ARBA00022839"/>
    </source>
</evidence>
<dbReference type="InterPro" id="IPR029052">
    <property type="entry name" value="Metallo-depent_PP-like"/>
</dbReference>
<dbReference type="Proteomes" id="UP000199663">
    <property type="component" value="Unassembled WGS sequence"/>
</dbReference>
<gene>
    <name evidence="4" type="primary">sbcD</name>
    <name evidence="6" type="ORF">SAMN05444412_101452</name>
</gene>
<sequence>MEGKHQADNFSFSKIKVKLFSPKSTEDFSAMIKILHTADWHLGKRLQEYSRLEEQKLVLDEIISIADENEVDMVLLAGDIFDTFNPSHEAVELLYKSLRKLSKNGTRPIISISGNHDSTQFVEAPDPLAREIGIFFYGRYDTVIPVGKLDSGIEITQSEAGFIEMKLPKFNFPIRILLAPYANEVLLKTYLGEVDREGEFRNVLEEKWRNLADKYCDQNGVNLFLGHFFFMKEGEKPEPEPESERPILHVGGTQAIFTHNLPTQIQYAALGHLHRYHAVDKSPFPVVYSSSPLAYSFSEAEQQKQVVLMQAEPNRAVSYSPIGLTSGRILYRKTFDNLPDTLNWLEQNPYAFVEITYVTEHSIDASTRKAIMKAHDGIVNLIPQIKNPLGLENQSLKVEDLGKDMVSLFKMFYQSEKGQEPNEDLVGIFKEVMSQNEEG</sequence>
<comment type="caution">
    <text evidence="6">The sequence shown here is derived from an EMBL/GenBank/DDBJ whole genome shotgun (WGS) entry which is preliminary data.</text>
</comment>
<comment type="similarity">
    <text evidence="4">Belongs to the SbcD family.</text>
</comment>
<dbReference type="PANTHER" id="PTHR30337:SF0">
    <property type="entry name" value="NUCLEASE SBCCD SUBUNIT D"/>
    <property type="match status" value="1"/>
</dbReference>
<keyword evidence="2 4" id="KW-0378">Hydrolase</keyword>